<evidence type="ECO:0000256" key="1">
    <source>
        <dbReference type="SAM" id="MobiDB-lite"/>
    </source>
</evidence>
<evidence type="ECO:0000313" key="3">
    <source>
        <dbReference type="EMBL" id="CAG8658350.1"/>
    </source>
</evidence>
<sequence>MNNLKKIAIFLLMCIATVLAQQTVGTTTTTSIAQSHPPSAPVQPPSYSNPNPGNSPTVQVKPHSSTFIPSSPLPITTMSAKETQPTLAFTPPPPALPPYSNSNPGNSPTVPIKPYSSPSTVNGAAKSAINTGVLPALPTSNKNSGNSVNNSNQSNSPQANQPTSANNNNQQNSPQTN</sequence>
<proteinExistence type="predicted"/>
<name>A0A9N9H729_9GLOM</name>
<feature type="compositionally biased region" description="Polar residues" evidence="1">
    <location>
        <begin position="62"/>
        <end position="84"/>
    </location>
</feature>
<protein>
    <submittedName>
        <fullName evidence="3">13949_t:CDS:1</fullName>
    </submittedName>
</protein>
<dbReference type="AlphaFoldDB" id="A0A9N9H729"/>
<organism evidence="3 4">
    <name type="scientific">Ambispora leptoticha</name>
    <dbReference type="NCBI Taxonomy" id="144679"/>
    <lineage>
        <taxon>Eukaryota</taxon>
        <taxon>Fungi</taxon>
        <taxon>Fungi incertae sedis</taxon>
        <taxon>Mucoromycota</taxon>
        <taxon>Glomeromycotina</taxon>
        <taxon>Glomeromycetes</taxon>
        <taxon>Archaeosporales</taxon>
        <taxon>Ambisporaceae</taxon>
        <taxon>Ambispora</taxon>
    </lineage>
</organism>
<feature type="region of interest" description="Disordered" evidence="1">
    <location>
        <begin position="30"/>
        <end position="177"/>
    </location>
</feature>
<reference evidence="3" key="1">
    <citation type="submission" date="2021-06" db="EMBL/GenBank/DDBJ databases">
        <authorList>
            <person name="Kallberg Y."/>
            <person name="Tangrot J."/>
            <person name="Rosling A."/>
        </authorList>
    </citation>
    <scope>NUCLEOTIDE SEQUENCE</scope>
    <source>
        <strain evidence="3">FL130A</strain>
    </source>
</reference>
<evidence type="ECO:0000313" key="4">
    <source>
        <dbReference type="Proteomes" id="UP000789508"/>
    </source>
</evidence>
<gene>
    <name evidence="3" type="ORF">ALEPTO_LOCUS10249</name>
</gene>
<accession>A0A9N9H729</accession>
<evidence type="ECO:0000256" key="2">
    <source>
        <dbReference type="SAM" id="SignalP"/>
    </source>
</evidence>
<keyword evidence="4" id="KW-1185">Reference proteome</keyword>
<comment type="caution">
    <text evidence="3">The sequence shown here is derived from an EMBL/GenBank/DDBJ whole genome shotgun (WGS) entry which is preliminary data.</text>
</comment>
<feature type="chain" id="PRO_5040261915" evidence="2">
    <location>
        <begin position="21"/>
        <end position="177"/>
    </location>
</feature>
<dbReference type="Proteomes" id="UP000789508">
    <property type="component" value="Unassembled WGS sequence"/>
</dbReference>
<feature type="compositionally biased region" description="Low complexity" evidence="1">
    <location>
        <begin position="45"/>
        <end position="56"/>
    </location>
</feature>
<feature type="non-terminal residue" evidence="3">
    <location>
        <position position="177"/>
    </location>
</feature>
<feature type="compositionally biased region" description="Low complexity" evidence="1">
    <location>
        <begin position="140"/>
        <end position="177"/>
    </location>
</feature>
<dbReference type="EMBL" id="CAJVPS010010486">
    <property type="protein sequence ID" value="CAG8658350.1"/>
    <property type="molecule type" value="Genomic_DNA"/>
</dbReference>
<feature type="compositionally biased region" description="Low complexity" evidence="1">
    <location>
        <begin position="98"/>
        <end position="108"/>
    </location>
</feature>
<keyword evidence="2" id="KW-0732">Signal</keyword>
<feature type="signal peptide" evidence="2">
    <location>
        <begin position="1"/>
        <end position="20"/>
    </location>
</feature>